<protein>
    <submittedName>
        <fullName evidence="2">Uncharacterized protein</fullName>
    </submittedName>
</protein>
<reference evidence="2" key="1">
    <citation type="submission" date="2019-12" db="EMBL/GenBank/DDBJ databases">
        <title>High-Quality draft genome sequences of three cyanobacteria isolated from the limestone walls of the Old Cathedral of Coimbra.</title>
        <authorList>
            <person name="Tiago I."/>
            <person name="Soares F."/>
            <person name="Portugal A."/>
        </authorList>
    </citation>
    <scope>NUCLEOTIDE SEQUENCE</scope>
    <source>
        <strain evidence="2">A</strain>
    </source>
</reference>
<evidence type="ECO:0000256" key="1">
    <source>
        <dbReference type="SAM" id="SignalP"/>
    </source>
</evidence>
<feature type="signal peptide" evidence="1">
    <location>
        <begin position="1"/>
        <end position="27"/>
    </location>
</feature>
<dbReference type="EMBL" id="WVIE01000025">
    <property type="protein sequence ID" value="NDJ19164.1"/>
    <property type="molecule type" value="Genomic_DNA"/>
</dbReference>
<evidence type="ECO:0000313" key="2">
    <source>
        <dbReference type="EMBL" id="NDJ19164.1"/>
    </source>
</evidence>
<dbReference type="Proteomes" id="UP000646053">
    <property type="component" value="Unassembled WGS sequence"/>
</dbReference>
<gene>
    <name evidence="2" type="ORF">GS601_18035</name>
</gene>
<keyword evidence="1" id="KW-0732">Signal</keyword>
<keyword evidence="3" id="KW-1185">Reference proteome</keyword>
<accession>A0A8J7Z3P0</accession>
<evidence type="ECO:0000313" key="3">
    <source>
        <dbReference type="Proteomes" id="UP000646053"/>
    </source>
</evidence>
<organism evidence="2 3">
    <name type="scientific">Myxacorys almedinensis A</name>
    <dbReference type="NCBI Taxonomy" id="2690445"/>
    <lineage>
        <taxon>Bacteria</taxon>
        <taxon>Bacillati</taxon>
        <taxon>Cyanobacteriota</taxon>
        <taxon>Cyanophyceae</taxon>
        <taxon>Leptolyngbyales</taxon>
        <taxon>Leptolyngbyaceae</taxon>
        <taxon>Myxacorys</taxon>
        <taxon>Myxacorys almedinensis</taxon>
    </lineage>
</organism>
<comment type="caution">
    <text evidence="2">The sequence shown here is derived from an EMBL/GenBank/DDBJ whole genome shotgun (WGS) entry which is preliminary data.</text>
</comment>
<dbReference type="AlphaFoldDB" id="A0A8J7Z3P0"/>
<feature type="chain" id="PRO_5035189572" evidence="1">
    <location>
        <begin position="28"/>
        <end position="81"/>
    </location>
</feature>
<proteinExistence type="predicted"/>
<dbReference type="RefSeq" id="WP_162424689.1">
    <property type="nucleotide sequence ID" value="NZ_WVIE01000025.1"/>
</dbReference>
<sequence length="81" mass="8501">MRPLPALTLVSTALLIGLVSPGLSVQAQTSAYQVVDRTRATTSAVQVQVAPGRATSISFSQTNETIAFMGKGKLKAMPKKL</sequence>
<name>A0A8J7Z3P0_9CYAN</name>